<evidence type="ECO:0000256" key="1">
    <source>
        <dbReference type="SAM" id="MobiDB-lite"/>
    </source>
</evidence>
<organism evidence="2 3">
    <name type="scientific">Trinickia dabaoshanensis</name>
    <dbReference type="NCBI Taxonomy" id="564714"/>
    <lineage>
        <taxon>Bacteria</taxon>
        <taxon>Pseudomonadati</taxon>
        <taxon>Pseudomonadota</taxon>
        <taxon>Betaproteobacteria</taxon>
        <taxon>Burkholderiales</taxon>
        <taxon>Burkholderiaceae</taxon>
        <taxon>Trinickia</taxon>
    </lineage>
</organism>
<evidence type="ECO:0000313" key="3">
    <source>
        <dbReference type="Proteomes" id="UP000235616"/>
    </source>
</evidence>
<reference evidence="2 3" key="1">
    <citation type="submission" date="2018-01" db="EMBL/GenBank/DDBJ databases">
        <title>Whole genome analyses suggest that Burkholderia sensu lato contains two further novel genera in the rhizoxinica-symbiotica group Mycetohabitans gen. nov., and Trinickia gen. nov.: implications for the evolution of diazotrophy and nodulation in the Burkholderiaceae.</title>
        <authorList>
            <person name="Estrada-de los Santos P."/>
            <person name="Palmer M."/>
            <person name="Chavez-Ramirez B."/>
            <person name="Beukes C."/>
            <person name="Steenkamp E.T."/>
            <person name="Hirsch A.M."/>
            <person name="Manyaka P."/>
            <person name="Maluk M."/>
            <person name="Lafos M."/>
            <person name="Crook M."/>
            <person name="Gross E."/>
            <person name="Simon M.F."/>
            <person name="Bueno dos Reis Junior F."/>
            <person name="Poole P.S."/>
            <person name="Venter S.N."/>
            <person name="James E.K."/>
        </authorList>
    </citation>
    <scope>NUCLEOTIDE SEQUENCE [LARGE SCALE GENOMIC DNA]</scope>
    <source>
        <strain evidence="2 3">GIMN1.004</strain>
    </source>
</reference>
<proteinExistence type="predicted"/>
<keyword evidence="3" id="KW-1185">Reference proteome</keyword>
<dbReference type="OrthoDB" id="5949373at2"/>
<dbReference type="InterPro" id="IPR021783">
    <property type="entry name" value="DUF3348"/>
</dbReference>
<dbReference type="Pfam" id="PF11828">
    <property type="entry name" value="DUF3348"/>
    <property type="match status" value="1"/>
</dbReference>
<sequence>MVHAPGRRAFSGPALIRLLARLTDAGFPESDQPLADRLGQWLGWTDAIALSSALGSKPSCAASQARPPEGAHDTLCMRVRTSLTDAIDRDATLSPRRPVSHARNRRDHAPAEAAPEYAAFRQSYLALQENMANAIANLRTVLRGMLADRTPEMSRLASVDAVMERVLGVREHNALAAVPGLLAAHFERLRHAELAAGGHAPAEAPPATQAADSLLKDGPWLDAFRKDMRAVLLAELEIRFQPVEGLRSALRAC</sequence>
<dbReference type="Proteomes" id="UP000235616">
    <property type="component" value="Unassembled WGS sequence"/>
</dbReference>
<comment type="caution">
    <text evidence="2">The sequence shown here is derived from an EMBL/GenBank/DDBJ whole genome shotgun (WGS) entry which is preliminary data.</text>
</comment>
<name>A0A2N7VBS1_9BURK</name>
<dbReference type="AlphaFoldDB" id="A0A2N7VBS1"/>
<feature type="region of interest" description="Disordered" evidence="1">
    <location>
        <begin position="87"/>
        <end position="113"/>
    </location>
</feature>
<dbReference type="EMBL" id="PNYA01000042">
    <property type="protein sequence ID" value="PMS14618.1"/>
    <property type="molecule type" value="Genomic_DNA"/>
</dbReference>
<dbReference type="RefSeq" id="WP_102649219.1">
    <property type="nucleotide sequence ID" value="NZ_PNYA01000042.1"/>
</dbReference>
<accession>A0A2N7VBS1</accession>
<protein>
    <submittedName>
        <fullName evidence="2">DUF3348 domain-containing protein</fullName>
    </submittedName>
</protein>
<evidence type="ECO:0000313" key="2">
    <source>
        <dbReference type="EMBL" id="PMS14618.1"/>
    </source>
</evidence>
<gene>
    <name evidence="2" type="ORF">C0Z18_30685</name>
</gene>